<gene>
    <name evidence="4" type="ORF">HannXRQ_Chr16g0527251</name>
    <name evidence="3" type="ORF">HanXRQr2_Chr16g0771631</name>
</gene>
<sequence>MKKLRSNIPRRKRSNFSPIFIPSVARKLDSTSFAASSSNLTRDVAFSCDDSSSMSTNNKSMKKRSFSDRNDDGFGEFRRITRSYSQKFKVELSEASSCVELCDSSSKKLIRKGDAALRYSDDDDEVSVSVAVSAIEKSEVSTRSECSVFQKEVTNGRDSHKNEENDVVSVSSRRDSPEAKFGTTSFNLSNTTINDSESALKSTNITVNNDDETENCGESKLISAEIDLTCSEQLYCGDEVSGYSSAGCTDGNMDSSEWKFLQAFLHRRGSIPAVSFLNDRLVIQFRHRRFSCSSSTKLLKPEDEEHEESYQVMKVRERRQVYLHDYAEEYCGMTEYGDLVVQQRLQMVHWIMEQQSASKDLRKETMFLGVSLLDRFLSKGCFRSKKELEIAGIACNNCH</sequence>
<dbReference type="AlphaFoldDB" id="A0A251S6V2"/>
<name>A0A251S6V2_HELAN</name>
<feature type="region of interest" description="Disordered" evidence="1">
    <location>
        <begin position="49"/>
        <end position="68"/>
    </location>
</feature>
<dbReference type="Pfam" id="PF00134">
    <property type="entry name" value="Cyclin_N"/>
    <property type="match status" value="1"/>
</dbReference>
<dbReference type="EMBL" id="MNCJ02000331">
    <property type="protein sequence ID" value="KAF5761987.1"/>
    <property type="molecule type" value="Genomic_DNA"/>
</dbReference>
<dbReference type="InterPro" id="IPR006671">
    <property type="entry name" value="Cyclin_N"/>
</dbReference>
<feature type="region of interest" description="Disordered" evidence="1">
    <location>
        <begin position="154"/>
        <end position="178"/>
    </location>
</feature>
<dbReference type="Gramene" id="mRNA:HanXRQr2_Chr16g0771631">
    <property type="protein sequence ID" value="mRNA:HanXRQr2_Chr16g0771631"/>
    <property type="gene ID" value="HanXRQr2_Chr16g0771631"/>
</dbReference>
<evidence type="ECO:0000313" key="3">
    <source>
        <dbReference type="EMBL" id="KAF5761987.1"/>
    </source>
</evidence>
<dbReference type="Gene3D" id="1.10.472.10">
    <property type="entry name" value="Cyclin-like"/>
    <property type="match status" value="1"/>
</dbReference>
<dbReference type="Proteomes" id="UP000215914">
    <property type="component" value="Chromosome 16"/>
</dbReference>
<proteinExistence type="predicted"/>
<dbReference type="EMBL" id="CM007905">
    <property type="protein sequence ID" value="OTF92921.1"/>
    <property type="molecule type" value="Genomic_DNA"/>
</dbReference>
<evidence type="ECO:0000313" key="4">
    <source>
        <dbReference type="EMBL" id="OTF92921.1"/>
    </source>
</evidence>
<accession>A0A251S6V2</accession>
<evidence type="ECO:0000256" key="1">
    <source>
        <dbReference type="SAM" id="MobiDB-lite"/>
    </source>
</evidence>
<evidence type="ECO:0000259" key="2">
    <source>
        <dbReference type="Pfam" id="PF00134"/>
    </source>
</evidence>
<organism evidence="4 5">
    <name type="scientific">Helianthus annuus</name>
    <name type="common">Common sunflower</name>
    <dbReference type="NCBI Taxonomy" id="4232"/>
    <lineage>
        <taxon>Eukaryota</taxon>
        <taxon>Viridiplantae</taxon>
        <taxon>Streptophyta</taxon>
        <taxon>Embryophyta</taxon>
        <taxon>Tracheophyta</taxon>
        <taxon>Spermatophyta</taxon>
        <taxon>Magnoliopsida</taxon>
        <taxon>eudicotyledons</taxon>
        <taxon>Gunneridae</taxon>
        <taxon>Pentapetalae</taxon>
        <taxon>asterids</taxon>
        <taxon>campanulids</taxon>
        <taxon>Asterales</taxon>
        <taxon>Asteraceae</taxon>
        <taxon>Asteroideae</taxon>
        <taxon>Heliantheae alliance</taxon>
        <taxon>Heliantheae</taxon>
        <taxon>Helianthus</taxon>
    </lineage>
</organism>
<dbReference type="FunCoup" id="A0A251S6V2">
    <property type="interactions" value="1037"/>
</dbReference>
<reference evidence="3" key="3">
    <citation type="submission" date="2020-06" db="EMBL/GenBank/DDBJ databases">
        <title>Helianthus annuus Genome sequencing and assembly Release 2.</title>
        <authorList>
            <person name="Gouzy J."/>
            <person name="Langlade N."/>
            <person name="Munos S."/>
        </authorList>
    </citation>
    <scope>NUCLEOTIDE SEQUENCE</scope>
    <source>
        <tissue evidence="3">Leaves</tissue>
    </source>
</reference>
<feature type="domain" description="Cyclin N-terminal" evidence="2">
    <location>
        <begin position="310"/>
        <end position="395"/>
    </location>
</feature>
<dbReference type="SUPFAM" id="SSF47954">
    <property type="entry name" value="Cyclin-like"/>
    <property type="match status" value="1"/>
</dbReference>
<reference evidence="3 5" key="1">
    <citation type="journal article" date="2017" name="Nature">
        <title>The sunflower genome provides insights into oil metabolism, flowering and Asterid evolution.</title>
        <authorList>
            <person name="Badouin H."/>
            <person name="Gouzy J."/>
            <person name="Grassa C.J."/>
            <person name="Murat F."/>
            <person name="Staton S.E."/>
            <person name="Cottret L."/>
            <person name="Lelandais-Briere C."/>
            <person name="Owens G.L."/>
            <person name="Carrere S."/>
            <person name="Mayjonade B."/>
            <person name="Legrand L."/>
            <person name="Gill N."/>
            <person name="Kane N.C."/>
            <person name="Bowers J.E."/>
            <person name="Hubner S."/>
            <person name="Bellec A."/>
            <person name="Berard A."/>
            <person name="Berges H."/>
            <person name="Blanchet N."/>
            <person name="Boniface M.C."/>
            <person name="Brunel D."/>
            <person name="Catrice O."/>
            <person name="Chaidir N."/>
            <person name="Claudel C."/>
            <person name="Donnadieu C."/>
            <person name="Faraut T."/>
            <person name="Fievet G."/>
            <person name="Helmstetter N."/>
            <person name="King M."/>
            <person name="Knapp S.J."/>
            <person name="Lai Z."/>
            <person name="Le Paslier M.C."/>
            <person name="Lippi Y."/>
            <person name="Lorenzon L."/>
            <person name="Mandel J.R."/>
            <person name="Marage G."/>
            <person name="Marchand G."/>
            <person name="Marquand E."/>
            <person name="Bret-Mestries E."/>
            <person name="Morien E."/>
            <person name="Nambeesan S."/>
            <person name="Nguyen T."/>
            <person name="Pegot-Espagnet P."/>
            <person name="Pouilly N."/>
            <person name="Raftis F."/>
            <person name="Sallet E."/>
            <person name="Schiex T."/>
            <person name="Thomas J."/>
            <person name="Vandecasteele C."/>
            <person name="Vares D."/>
            <person name="Vear F."/>
            <person name="Vautrin S."/>
            <person name="Crespi M."/>
            <person name="Mangin B."/>
            <person name="Burke J.M."/>
            <person name="Salse J."/>
            <person name="Munos S."/>
            <person name="Vincourt P."/>
            <person name="Rieseberg L.H."/>
            <person name="Langlade N.B."/>
        </authorList>
    </citation>
    <scope>NUCLEOTIDE SEQUENCE [LARGE SCALE GENOMIC DNA]</scope>
    <source>
        <strain evidence="5">cv. SF193</strain>
        <tissue evidence="3">Leaves</tissue>
    </source>
</reference>
<evidence type="ECO:0000313" key="5">
    <source>
        <dbReference type="Proteomes" id="UP000215914"/>
    </source>
</evidence>
<dbReference type="STRING" id="4232.A0A251S6V2"/>
<protein>
    <submittedName>
        <fullName evidence="3 4">Cyclin</fullName>
    </submittedName>
</protein>
<dbReference type="InterPro" id="IPR036915">
    <property type="entry name" value="Cyclin-like_sf"/>
</dbReference>
<reference evidence="4" key="2">
    <citation type="submission" date="2017-02" db="EMBL/GenBank/DDBJ databases">
        <title>Sunflower complete genome.</title>
        <authorList>
            <person name="Langlade N."/>
            <person name="Munos S."/>
        </authorList>
    </citation>
    <scope>NUCLEOTIDE SEQUENCE [LARGE SCALE GENOMIC DNA]</scope>
    <source>
        <tissue evidence="4">Leaves</tissue>
    </source>
</reference>
<dbReference type="InParanoid" id="A0A251S6V2"/>
<keyword evidence="5" id="KW-1185">Reference proteome</keyword>
<feature type="compositionally biased region" description="Basic and acidic residues" evidence="1">
    <location>
        <begin position="154"/>
        <end position="164"/>
    </location>
</feature>